<keyword evidence="5 8" id="KW-0378">Hydrolase</keyword>
<reference evidence="12" key="1">
    <citation type="submission" date="2012-09" db="EMBL/GenBank/DDBJ databases">
        <title>Genome sequencing and comparative transcriptomics of race 1 and race 4 of banana pathogen: Fusarium oxysporum f. sp. cubense.</title>
        <authorList>
            <person name="Fang X."/>
            <person name="Huang J."/>
        </authorList>
    </citation>
    <scope>NUCLEOTIDE SEQUENCE [LARGE SCALE GENOMIC DNA]</scope>
    <source>
        <strain evidence="12">race 4</strain>
    </source>
</reference>
<name>N1S8Q9_FUSC4</name>
<dbReference type="GO" id="GO:0017177">
    <property type="term" value="C:glucosidase II complex"/>
    <property type="evidence" value="ECO:0007669"/>
    <property type="project" value="TreeGrafter"/>
</dbReference>
<dbReference type="OrthoDB" id="3237269at2759"/>
<dbReference type="EMBL" id="KB726182">
    <property type="protein sequence ID" value="EMT74629.1"/>
    <property type="molecule type" value="Genomic_DNA"/>
</dbReference>
<comment type="catalytic activity">
    <reaction evidence="1">
        <text>Hydrolysis of terminal, non-reducing (1-&gt;4)-linked alpha-D-glucose residues with release of alpha-D-glucose.</text>
        <dbReference type="EC" id="3.2.1.20"/>
    </reaction>
</comment>
<evidence type="ECO:0000256" key="4">
    <source>
        <dbReference type="ARBA" id="ARBA00022729"/>
    </source>
</evidence>
<evidence type="ECO:0000313" key="11">
    <source>
        <dbReference type="EMBL" id="EMT74629.1"/>
    </source>
</evidence>
<comment type="similarity">
    <text evidence="2 8">Belongs to the glycosyl hydrolase 31 family.</text>
</comment>
<dbReference type="Gene3D" id="3.20.20.80">
    <property type="entry name" value="Glycosidases"/>
    <property type="match status" value="2"/>
</dbReference>
<dbReference type="STRING" id="1229665.N1S8Q9"/>
<feature type="domain" description="Glycoside hydrolase family 31 TIM barrel" evidence="9">
    <location>
        <begin position="75"/>
        <end position="245"/>
    </location>
</feature>
<reference evidence="12" key="2">
    <citation type="journal article" date="2014" name="PLoS ONE">
        <title>Genome and Transcriptome Analysis of the Fungal Pathogen Fusarium oxysporum f. sp. cubense Causing Banana Vascular Wilt Disease.</title>
        <authorList>
            <person name="Guo L."/>
            <person name="Han L."/>
            <person name="Yang L."/>
            <person name="Zeng H."/>
            <person name="Fan D."/>
            <person name="Zhu Y."/>
            <person name="Feng Y."/>
            <person name="Wang G."/>
            <person name="Peng C."/>
            <person name="Jiang X."/>
            <person name="Zhou D."/>
            <person name="Ni P."/>
            <person name="Liang C."/>
            <person name="Liu L."/>
            <person name="Wang J."/>
            <person name="Mao C."/>
            <person name="Fang X."/>
            <person name="Peng M."/>
            <person name="Huang J."/>
        </authorList>
    </citation>
    <scope>NUCLEOTIDE SEQUENCE [LARGE SCALE GENOMIC DNA]</scope>
    <source>
        <strain evidence="12">race 4</strain>
    </source>
</reference>
<evidence type="ECO:0000259" key="10">
    <source>
        <dbReference type="Pfam" id="PF13802"/>
    </source>
</evidence>
<evidence type="ECO:0000256" key="5">
    <source>
        <dbReference type="ARBA" id="ARBA00022801"/>
    </source>
</evidence>
<dbReference type="Pfam" id="PF01055">
    <property type="entry name" value="Glyco_hydro_31_2nd"/>
    <property type="match status" value="1"/>
</dbReference>
<keyword evidence="6" id="KW-0325">Glycoprotein</keyword>
<dbReference type="InterPro" id="IPR000322">
    <property type="entry name" value="Glyco_hydro_31_TIM"/>
</dbReference>
<accession>N1S8Q9</accession>
<dbReference type="HOGENOM" id="CLU_963244_0_0_1"/>
<dbReference type="CDD" id="cd14752">
    <property type="entry name" value="GH31_N"/>
    <property type="match status" value="1"/>
</dbReference>
<dbReference type="Pfam" id="PF13802">
    <property type="entry name" value="Gal_mutarotas_2"/>
    <property type="match status" value="1"/>
</dbReference>
<evidence type="ECO:0000256" key="2">
    <source>
        <dbReference type="ARBA" id="ARBA00007806"/>
    </source>
</evidence>
<proteinExistence type="inferred from homology"/>
<feature type="non-terminal residue" evidence="11">
    <location>
        <position position="1"/>
    </location>
</feature>
<dbReference type="Proteomes" id="UP000016929">
    <property type="component" value="Unassembled WGS sequence"/>
</dbReference>
<dbReference type="GO" id="GO:0005975">
    <property type="term" value="P:carbohydrate metabolic process"/>
    <property type="evidence" value="ECO:0007669"/>
    <property type="project" value="InterPro"/>
</dbReference>
<keyword evidence="4" id="KW-0732">Signal</keyword>
<evidence type="ECO:0000256" key="7">
    <source>
        <dbReference type="ARBA" id="ARBA00023295"/>
    </source>
</evidence>
<organism evidence="11 12">
    <name type="scientific">Fusarium oxysporum f. sp. cubense (strain race 4)</name>
    <name type="common">Panama disease fungus</name>
    <dbReference type="NCBI Taxonomy" id="2502994"/>
    <lineage>
        <taxon>Eukaryota</taxon>
        <taxon>Fungi</taxon>
        <taxon>Dikarya</taxon>
        <taxon>Ascomycota</taxon>
        <taxon>Pezizomycotina</taxon>
        <taxon>Sordariomycetes</taxon>
        <taxon>Hypocreomycetidae</taxon>
        <taxon>Hypocreales</taxon>
        <taxon>Nectriaceae</taxon>
        <taxon>Fusarium</taxon>
        <taxon>Fusarium oxysporum species complex</taxon>
    </lineage>
</organism>
<evidence type="ECO:0000256" key="1">
    <source>
        <dbReference type="ARBA" id="ARBA00001657"/>
    </source>
</evidence>
<evidence type="ECO:0000313" key="12">
    <source>
        <dbReference type="Proteomes" id="UP000016929"/>
    </source>
</evidence>
<keyword evidence="12" id="KW-1185">Reference proteome</keyword>
<feature type="domain" description="Glycoside hydrolase family 31 N-terminal" evidence="10">
    <location>
        <begin position="12"/>
        <end position="64"/>
    </location>
</feature>
<evidence type="ECO:0000256" key="6">
    <source>
        <dbReference type="ARBA" id="ARBA00023180"/>
    </source>
</evidence>
<evidence type="ECO:0000259" key="9">
    <source>
        <dbReference type="Pfam" id="PF01055"/>
    </source>
</evidence>
<dbReference type="PANTHER" id="PTHR22762">
    <property type="entry name" value="ALPHA-GLUCOSIDASE"/>
    <property type="match status" value="1"/>
</dbReference>
<evidence type="ECO:0000256" key="3">
    <source>
        <dbReference type="ARBA" id="ARBA00012741"/>
    </source>
</evidence>
<evidence type="ECO:0000256" key="8">
    <source>
        <dbReference type="RuleBase" id="RU361185"/>
    </source>
</evidence>
<gene>
    <name evidence="11" type="ORF">FOC4_g10000756</name>
</gene>
<dbReference type="AlphaFoldDB" id="N1S8Q9"/>
<dbReference type="PANTHER" id="PTHR22762:SF54">
    <property type="entry name" value="BCDNA.GH04962"/>
    <property type="match status" value="1"/>
</dbReference>
<dbReference type="GO" id="GO:0006491">
    <property type="term" value="P:N-glycan processing"/>
    <property type="evidence" value="ECO:0007669"/>
    <property type="project" value="TreeGrafter"/>
</dbReference>
<keyword evidence="7 8" id="KW-0326">Glycosidase</keyword>
<dbReference type="InterPro" id="IPR017853">
    <property type="entry name" value="GH"/>
</dbReference>
<sequence>LALKETRGINTQYSEPYRLYNTHISEYELGSPMTLYGDVPFMQANRKDSYVGLFWLNAAETLIDITKAKTKTDTNTNTMRKLLDAFGRKLIIIIDPHFKNTNGYNIVLKSNDIRSRTKEDDIFEGHCWPGASHWIDCFNPACIDWWNGLFDYTFFKGTMENTVVWKDMNEPSVFNGPEIIMPKDNLRFGGWEHRDLLNLNGMMFHNATYHAMMTRKEGSQRYGATLPGGNHASWGHLTVSLPMILFFRGHAHINTCRREPHLMHEPYCSTITAALCLCYVLLPACYDPR</sequence>
<dbReference type="SUPFAM" id="SSF51445">
    <property type="entry name" value="(Trans)glycosidases"/>
    <property type="match status" value="1"/>
</dbReference>
<dbReference type="GO" id="GO:0004558">
    <property type="term" value="F:alpha-1,4-glucosidase activity"/>
    <property type="evidence" value="ECO:0007669"/>
    <property type="project" value="UniProtKB-EC"/>
</dbReference>
<protein>
    <recommendedName>
        <fullName evidence="3">alpha-glucosidase</fullName>
        <ecNumber evidence="3">3.2.1.20</ecNumber>
    </recommendedName>
</protein>
<dbReference type="EC" id="3.2.1.20" evidence="3"/>
<dbReference type="InterPro" id="IPR025887">
    <property type="entry name" value="Glyco_hydro_31_N_dom"/>
</dbReference>